<dbReference type="AlphaFoldDB" id="A0A2T7Q0Q2"/>
<feature type="region of interest" description="Disordered" evidence="13">
    <location>
        <begin position="133"/>
        <end position="160"/>
    </location>
</feature>
<evidence type="ECO:0000256" key="13">
    <source>
        <dbReference type="SAM" id="MobiDB-lite"/>
    </source>
</evidence>
<evidence type="ECO:0000256" key="12">
    <source>
        <dbReference type="RuleBase" id="RU000688"/>
    </source>
</evidence>
<feature type="transmembrane region" description="Helical" evidence="14">
    <location>
        <begin position="181"/>
        <end position="207"/>
    </location>
</feature>
<dbReference type="GO" id="GO:0007602">
    <property type="term" value="P:phototransduction"/>
    <property type="evidence" value="ECO:0007669"/>
    <property type="project" value="UniProtKB-KW"/>
</dbReference>
<evidence type="ECO:0000256" key="2">
    <source>
        <dbReference type="ARBA" id="ARBA00022543"/>
    </source>
</evidence>
<evidence type="ECO:0000256" key="10">
    <source>
        <dbReference type="ARBA" id="ARBA00023170"/>
    </source>
</evidence>
<evidence type="ECO:0000256" key="3">
    <source>
        <dbReference type="ARBA" id="ARBA00022606"/>
    </source>
</evidence>
<keyword evidence="7" id="KW-0157">Chromophore</keyword>
<dbReference type="EMBL" id="PZQS01000001">
    <property type="protein sequence ID" value="PVD39251.1"/>
    <property type="molecule type" value="Genomic_DNA"/>
</dbReference>
<dbReference type="GO" id="GO:0009881">
    <property type="term" value="F:photoreceptor activity"/>
    <property type="evidence" value="ECO:0007669"/>
    <property type="project" value="UniProtKB-KW"/>
</dbReference>
<dbReference type="SUPFAM" id="SSF81321">
    <property type="entry name" value="Family A G protein-coupled receptor-like"/>
    <property type="match status" value="1"/>
</dbReference>
<evidence type="ECO:0000256" key="9">
    <source>
        <dbReference type="ARBA" id="ARBA00023136"/>
    </source>
</evidence>
<evidence type="ECO:0000313" key="17">
    <source>
        <dbReference type="Proteomes" id="UP000245119"/>
    </source>
</evidence>
<feature type="transmembrane region" description="Helical" evidence="14">
    <location>
        <begin position="219"/>
        <end position="239"/>
    </location>
</feature>
<keyword evidence="11 12" id="KW-0807">Transducer</keyword>
<evidence type="ECO:0000256" key="1">
    <source>
        <dbReference type="ARBA" id="ARBA00004141"/>
    </source>
</evidence>
<evidence type="ECO:0000256" key="7">
    <source>
        <dbReference type="ARBA" id="ARBA00022991"/>
    </source>
</evidence>
<dbReference type="PROSITE" id="PS00238">
    <property type="entry name" value="OPSIN"/>
    <property type="match status" value="1"/>
</dbReference>
<accession>A0A2T7Q0Q2</accession>
<keyword evidence="9 14" id="KW-0472">Membrane</keyword>
<dbReference type="InterPro" id="IPR027430">
    <property type="entry name" value="Retinal_BS"/>
</dbReference>
<keyword evidence="17" id="KW-1185">Reference proteome</keyword>
<evidence type="ECO:0000256" key="8">
    <source>
        <dbReference type="ARBA" id="ARBA00023040"/>
    </source>
</evidence>
<name>A0A2T7Q0Q2_POMCA</name>
<dbReference type="Pfam" id="PF00001">
    <property type="entry name" value="7tm_1"/>
    <property type="match status" value="1"/>
</dbReference>
<evidence type="ECO:0000256" key="4">
    <source>
        <dbReference type="ARBA" id="ARBA00022692"/>
    </source>
</evidence>
<dbReference type="PROSITE" id="PS50262">
    <property type="entry name" value="G_PROTEIN_RECEP_F1_2"/>
    <property type="match status" value="1"/>
</dbReference>
<dbReference type="GO" id="GO:0016020">
    <property type="term" value="C:membrane"/>
    <property type="evidence" value="ECO:0007669"/>
    <property type="project" value="UniProtKB-SubCell"/>
</dbReference>
<feature type="domain" description="G-protein coupled receptors family 1 profile" evidence="15">
    <location>
        <begin position="1"/>
        <end position="236"/>
    </location>
</feature>
<dbReference type="Gene3D" id="1.20.1070.10">
    <property type="entry name" value="Rhodopsin 7-helix transmembrane proteins"/>
    <property type="match status" value="1"/>
</dbReference>
<feature type="transmembrane region" description="Helical" evidence="14">
    <location>
        <begin position="38"/>
        <end position="59"/>
    </location>
</feature>
<keyword evidence="6 14" id="KW-1133">Transmembrane helix</keyword>
<evidence type="ECO:0000256" key="11">
    <source>
        <dbReference type="ARBA" id="ARBA00023224"/>
    </source>
</evidence>
<keyword evidence="10 12" id="KW-0675">Receptor</keyword>
<evidence type="ECO:0000256" key="14">
    <source>
        <dbReference type="SAM" id="Phobius"/>
    </source>
</evidence>
<dbReference type="PANTHER" id="PTHR24240">
    <property type="entry name" value="OPSIN"/>
    <property type="match status" value="1"/>
</dbReference>
<evidence type="ECO:0000256" key="6">
    <source>
        <dbReference type="ARBA" id="ARBA00022989"/>
    </source>
</evidence>
<reference evidence="16 17" key="1">
    <citation type="submission" date="2018-04" db="EMBL/GenBank/DDBJ databases">
        <title>The genome of golden apple snail Pomacea canaliculata provides insight into stress tolerance and invasive adaptation.</title>
        <authorList>
            <person name="Liu C."/>
            <person name="Liu B."/>
            <person name="Ren Y."/>
            <person name="Zhang Y."/>
            <person name="Wang H."/>
            <person name="Li S."/>
            <person name="Jiang F."/>
            <person name="Yin L."/>
            <person name="Zhang G."/>
            <person name="Qian W."/>
            <person name="Fan W."/>
        </authorList>
    </citation>
    <scope>NUCLEOTIDE SEQUENCE [LARGE SCALE GENOMIC DNA]</scope>
    <source>
        <strain evidence="16">SZHN2017</strain>
        <tissue evidence="16">Muscle</tissue>
    </source>
</reference>
<dbReference type="OrthoDB" id="10044919at2759"/>
<dbReference type="PROSITE" id="PS00237">
    <property type="entry name" value="G_PROTEIN_RECEP_F1_1"/>
    <property type="match status" value="1"/>
</dbReference>
<evidence type="ECO:0000313" key="16">
    <source>
        <dbReference type="EMBL" id="PVD39251.1"/>
    </source>
</evidence>
<proteinExistence type="inferred from homology"/>
<organism evidence="16 17">
    <name type="scientific">Pomacea canaliculata</name>
    <name type="common">Golden apple snail</name>
    <dbReference type="NCBI Taxonomy" id="400727"/>
    <lineage>
        <taxon>Eukaryota</taxon>
        <taxon>Metazoa</taxon>
        <taxon>Spiralia</taxon>
        <taxon>Lophotrochozoa</taxon>
        <taxon>Mollusca</taxon>
        <taxon>Gastropoda</taxon>
        <taxon>Caenogastropoda</taxon>
        <taxon>Architaenioglossa</taxon>
        <taxon>Ampullarioidea</taxon>
        <taxon>Ampullariidae</taxon>
        <taxon>Pomacea</taxon>
    </lineage>
</organism>
<keyword evidence="5" id="KW-0681">Retinal protein</keyword>
<keyword evidence="4 12" id="KW-0812">Transmembrane</keyword>
<evidence type="ECO:0000259" key="15">
    <source>
        <dbReference type="PROSITE" id="PS50262"/>
    </source>
</evidence>
<comment type="caution">
    <text evidence="16">The sequence shown here is derived from an EMBL/GenBank/DDBJ whole genome shotgun (WGS) entry which is preliminary data.</text>
</comment>
<dbReference type="InterPro" id="IPR000276">
    <property type="entry name" value="GPCR_Rhodpsn"/>
</dbReference>
<dbReference type="InterPro" id="IPR050125">
    <property type="entry name" value="GPCR_opsins"/>
</dbReference>
<gene>
    <name evidence="16" type="ORF">C0Q70_01879</name>
</gene>
<keyword evidence="3" id="KW-0716">Sensory transduction</keyword>
<dbReference type="Proteomes" id="UP000245119">
    <property type="component" value="Linkage Group LG1"/>
</dbReference>
<feature type="transmembrane region" description="Helical" evidence="14">
    <location>
        <begin position="83"/>
        <end position="108"/>
    </location>
</feature>
<comment type="subcellular location">
    <subcellularLocation>
        <location evidence="1">Membrane</location>
        <topology evidence="1">Multi-pass membrane protein</topology>
    </subcellularLocation>
</comment>
<comment type="similarity">
    <text evidence="12">Belongs to the G-protein coupled receptor 1 family.</text>
</comment>
<sequence>MAGLVTINTLAVISADRYRAIVNRLCQHHQRTSRPTTLLIVLFIWGWSALWAVAPMLGWGRYVLDGVGTTCTFDFLTRTANNISFVMAMMMGNFVIPLGVITFSYLHIWRAVLDAKRRLKEQNVHVYAGRTNTKSPAHAHGSLKGQGHQGRDHTVGQRRHGREFLQGQNQRLRIRSETRTACTILTLVLAFVVAWFPYLVVCMIGLFGDRSQVTVTASVVSSLVAKTSTVSNPVLYCIIHPKVRRKLHVTLLRLLWSTSPRRSFHASSTSERSPARNFS</sequence>
<evidence type="ECO:0000256" key="5">
    <source>
        <dbReference type="ARBA" id="ARBA00022925"/>
    </source>
</evidence>
<protein>
    <recommendedName>
        <fullName evidence="15">G-protein coupled receptors family 1 profile domain-containing protein</fullName>
    </recommendedName>
</protein>
<dbReference type="PRINTS" id="PR00237">
    <property type="entry name" value="GPCRRHODOPSN"/>
</dbReference>
<keyword evidence="8 12" id="KW-0297">G-protein coupled receptor</keyword>
<keyword evidence="2" id="KW-0600">Photoreceptor protein</keyword>
<dbReference type="GO" id="GO:0004930">
    <property type="term" value="F:G protein-coupled receptor activity"/>
    <property type="evidence" value="ECO:0007669"/>
    <property type="project" value="UniProtKB-KW"/>
</dbReference>
<dbReference type="InterPro" id="IPR017452">
    <property type="entry name" value="GPCR_Rhodpsn_7TM"/>
</dbReference>